<reference evidence="5 6" key="1">
    <citation type="submission" date="2023-09" db="EMBL/GenBank/DDBJ databases">
        <authorList>
            <person name="Wang M."/>
        </authorList>
    </citation>
    <scope>NUCLEOTIDE SEQUENCE [LARGE SCALE GENOMIC DNA]</scope>
    <source>
        <strain evidence="5">GT-2023</strain>
        <tissue evidence="5">Liver</tissue>
    </source>
</reference>
<evidence type="ECO:0000313" key="6">
    <source>
        <dbReference type="Proteomes" id="UP001558613"/>
    </source>
</evidence>
<dbReference type="PROSITE" id="PS50097">
    <property type="entry name" value="BTB"/>
    <property type="match status" value="1"/>
</dbReference>
<organism evidence="5 6">
    <name type="scientific">Cirrhinus molitorella</name>
    <name type="common">mud carp</name>
    <dbReference type="NCBI Taxonomy" id="172907"/>
    <lineage>
        <taxon>Eukaryota</taxon>
        <taxon>Metazoa</taxon>
        <taxon>Chordata</taxon>
        <taxon>Craniata</taxon>
        <taxon>Vertebrata</taxon>
        <taxon>Euteleostomi</taxon>
        <taxon>Actinopterygii</taxon>
        <taxon>Neopterygii</taxon>
        <taxon>Teleostei</taxon>
        <taxon>Ostariophysi</taxon>
        <taxon>Cypriniformes</taxon>
        <taxon>Cyprinidae</taxon>
        <taxon>Labeoninae</taxon>
        <taxon>Labeonini</taxon>
        <taxon>Cirrhinus</taxon>
    </lineage>
</organism>
<dbReference type="CDD" id="cd18261">
    <property type="entry name" value="BTB_POZ_KLHL32"/>
    <property type="match status" value="1"/>
</dbReference>
<sequence>MLCVFSWGRCRYFVWVSQSCQVTRRRIKSARPREEESGRDGTAFVRFLARLPAEAVLYPNTLCISRSAAHAQSGLSGVLQYQQEEAVLPPPPSSLSSRSMPSEPPPSSQDMLTGQRLCQSKSHQDSVLSALNQQRKDGLLCDVTLVAGEQKFHAHKAVLAACSDYFRAMFSLCMVESEADEVTLQGVTSVGLKHALDFAYTGQIMLEPGVIQDVLSAGSHLQLLELLSLCSHYLIQELNSFNYLDLYRLADLFHLPALEEAVVGFLVDHLSELQRNRQEEVLLLPYRLLREVLKSDRLTSLSEEEIWQLLVRWLEHDCRYQYMEELLQHVRYGLMEVSALHRVANSHPFLNSSSTVAALVEEALDYHRSVFAQPLRQTARTTPRFQSLTLYIIGGRKREVSRVRELRFFNPAAQENLRVAGGSNWSELAPMPAGRSHHCVAVMGNFLFVAGGEVEHATGRTCAVRTACRYDPRVNRWTDIAPMKACREHFVLGALGQYLYAVGGRNELRQVLPSVERYCPKRNKWTYVQPFDRSLSCHAGCVADGLLWVSGGVTNTAQYQNRLMVYDPGQNQWLARSPMLQRRVYHVMAAVKRQLYVLGGNDLDYNNDRILVRHIDSYDIDMDQWTRCTFSLLTGQNEAGVSVHDDRIYVVGGYSIWTNEPLACIQVLDVSTRGKEEVFYGPTLPFASNGVATCFLPAPYFTCPNLQTLQVPHHRIGAL</sequence>
<dbReference type="PANTHER" id="PTHR45632">
    <property type="entry name" value="LD33804P"/>
    <property type="match status" value="1"/>
</dbReference>
<dbReference type="Pfam" id="PF24981">
    <property type="entry name" value="Beta-prop_ATRN-LZTR1"/>
    <property type="match status" value="1"/>
</dbReference>
<keyword evidence="6" id="KW-1185">Reference proteome</keyword>
<dbReference type="Proteomes" id="UP001558613">
    <property type="component" value="Unassembled WGS sequence"/>
</dbReference>
<dbReference type="EMBL" id="JAYMGO010000016">
    <property type="protein sequence ID" value="KAL1259701.1"/>
    <property type="molecule type" value="Genomic_DNA"/>
</dbReference>
<dbReference type="SMART" id="SM00612">
    <property type="entry name" value="Kelch"/>
    <property type="match status" value="5"/>
</dbReference>
<dbReference type="InterPro" id="IPR000210">
    <property type="entry name" value="BTB/POZ_dom"/>
</dbReference>
<dbReference type="PANTHER" id="PTHR45632:SF3">
    <property type="entry name" value="KELCH-LIKE PROTEIN 32"/>
    <property type="match status" value="1"/>
</dbReference>
<dbReference type="Pfam" id="PF07707">
    <property type="entry name" value="BACK"/>
    <property type="match status" value="1"/>
</dbReference>
<dbReference type="InterPro" id="IPR030570">
    <property type="entry name" value="BTB_POZ_KLHL32"/>
</dbReference>
<accession>A0ABR3M3K0</accession>
<keyword evidence="2" id="KW-0677">Repeat</keyword>
<evidence type="ECO:0000313" key="5">
    <source>
        <dbReference type="EMBL" id="KAL1259701.1"/>
    </source>
</evidence>
<dbReference type="Pfam" id="PF00651">
    <property type="entry name" value="BTB"/>
    <property type="match status" value="1"/>
</dbReference>
<dbReference type="Gene3D" id="2.120.10.80">
    <property type="entry name" value="Kelch-type beta propeller"/>
    <property type="match status" value="1"/>
</dbReference>
<dbReference type="InterPro" id="IPR006652">
    <property type="entry name" value="Kelch_1"/>
</dbReference>
<keyword evidence="1" id="KW-0880">Kelch repeat</keyword>
<dbReference type="Gene3D" id="1.25.40.420">
    <property type="match status" value="1"/>
</dbReference>
<evidence type="ECO:0000256" key="2">
    <source>
        <dbReference type="ARBA" id="ARBA00022737"/>
    </source>
</evidence>
<dbReference type="Gene3D" id="3.30.710.10">
    <property type="entry name" value="Potassium Channel Kv1.1, Chain A"/>
    <property type="match status" value="1"/>
</dbReference>
<protein>
    <recommendedName>
        <fullName evidence="4">BTB domain-containing protein</fullName>
    </recommendedName>
</protein>
<dbReference type="InterPro" id="IPR047028">
    <property type="entry name" value="KLHL32_BACK"/>
</dbReference>
<name>A0ABR3M3K0_9TELE</name>
<evidence type="ECO:0000256" key="1">
    <source>
        <dbReference type="ARBA" id="ARBA00022441"/>
    </source>
</evidence>
<dbReference type="InterPro" id="IPR011705">
    <property type="entry name" value="BACK"/>
</dbReference>
<evidence type="ECO:0000259" key="4">
    <source>
        <dbReference type="PROSITE" id="PS50097"/>
    </source>
</evidence>
<proteinExistence type="predicted"/>
<dbReference type="CDD" id="cd18471">
    <property type="entry name" value="BACK_KLHL32_BKLHD5"/>
    <property type="match status" value="1"/>
</dbReference>
<evidence type="ECO:0000256" key="3">
    <source>
        <dbReference type="SAM" id="MobiDB-lite"/>
    </source>
</evidence>
<dbReference type="SUPFAM" id="SSF54695">
    <property type="entry name" value="POZ domain"/>
    <property type="match status" value="1"/>
</dbReference>
<feature type="domain" description="BTB" evidence="4">
    <location>
        <begin position="141"/>
        <end position="208"/>
    </location>
</feature>
<gene>
    <name evidence="5" type="ORF">QQF64_010278</name>
</gene>
<dbReference type="SMART" id="SM00225">
    <property type="entry name" value="BTB"/>
    <property type="match status" value="1"/>
</dbReference>
<feature type="region of interest" description="Disordered" evidence="3">
    <location>
        <begin position="87"/>
        <end position="115"/>
    </location>
</feature>
<dbReference type="InterPro" id="IPR015915">
    <property type="entry name" value="Kelch-typ_b-propeller"/>
</dbReference>
<dbReference type="InterPro" id="IPR011333">
    <property type="entry name" value="SKP1/BTB/POZ_sf"/>
</dbReference>
<dbReference type="InterPro" id="IPR056737">
    <property type="entry name" value="Beta-prop_ATRN-MKLN-like"/>
</dbReference>
<comment type="caution">
    <text evidence="5">The sequence shown here is derived from an EMBL/GenBank/DDBJ whole genome shotgun (WGS) entry which is preliminary data.</text>
</comment>
<dbReference type="SMART" id="SM00875">
    <property type="entry name" value="BACK"/>
    <property type="match status" value="1"/>
</dbReference>
<dbReference type="SUPFAM" id="SSF117281">
    <property type="entry name" value="Kelch motif"/>
    <property type="match status" value="1"/>
</dbReference>